<evidence type="ECO:0000256" key="2">
    <source>
        <dbReference type="ARBA" id="ARBA00022737"/>
    </source>
</evidence>
<evidence type="ECO:0000259" key="8">
    <source>
        <dbReference type="PROSITE" id="PS50090"/>
    </source>
</evidence>
<evidence type="ECO:0000313" key="11">
    <source>
        <dbReference type="Proteomes" id="UP000823388"/>
    </source>
</evidence>
<dbReference type="PANTHER" id="PTHR45675">
    <property type="entry name" value="MYB TRANSCRIPTION FACTOR-RELATED-RELATED"/>
    <property type="match status" value="1"/>
</dbReference>
<keyword evidence="11" id="KW-1185">Reference proteome</keyword>
<feature type="region of interest" description="Disordered" evidence="7">
    <location>
        <begin position="123"/>
        <end position="146"/>
    </location>
</feature>
<keyword evidence="4" id="KW-0238">DNA-binding</keyword>
<proteinExistence type="predicted"/>
<keyword evidence="2" id="KW-0677">Repeat</keyword>
<evidence type="ECO:0000256" key="4">
    <source>
        <dbReference type="ARBA" id="ARBA00023125"/>
    </source>
</evidence>
<keyword evidence="3" id="KW-0805">Transcription regulation</keyword>
<keyword evidence="5" id="KW-0804">Transcription</keyword>
<reference evidence="10" key="1">
    <citation type="submission" date="2020-05" db="EMBL/GenBank/DDBJ databases">
        <title>WGS assembly of Panicum virgatum.</title>
        <authorList>
            <person name="Lovell J.T."/>
            <person name="Jenkins J."/>
            <person name="Shu S."/>
            <person name="Juenger T.E."/>
            <person name="Schmutz J."/>
        </authorList>
    </citation>
    <scope>NUCLEOTIDE SEQUENCE</scope>
    <source>
        <strain evidence="10">AP13</strain>
    </source>
</reference>
<name>A0A8T0SLE7_PANVG</name>
<evidence type="ECO:0000256" key="6">
    <source>
        <dbReference type="ARBA" id="ARBA00023242"/>
    </source>
</evidence>
<protein>
    <submittedName>
        <fullName evidence="10">Uncharacterized protein</fullName>
    </submittedName>
</protein>
<sequence>MATCTVGMSTRGRGGDQPAVRKGPWTLEEDIILVGYISEHGEGSWDNLARAAGLNRNGKSCRLRWLNYLRPGVRLGGITPAEDAAIRELHAALGNRWSKISKHLPGRTDNEIKNYWRTRIQKKPAAAPKATTTTPPRQQTPAVSEGASSAAGDYYWCSTKPDPDQEAAYYYQKAAMAAAAPTAAAAAVSGEGGASTALTGQDSPTAGDWHVQQSSCCPDYSELMSSAAAGHGETAVGVDALTPLHWFSSQFSDTFWNAVENFWETKPVADAF</sequence>
<evidence type="ECO:0000256" key="3">
    <source>
        <dbReference type="ARBA" id="ARBA00023015"/>
    </source>
</evidence>
<feature type="compositionally biased region" description="Low complexity" evidence="7">
    <location>
        <begin position="123"/>
        <end position="142"/>
    </location>
</feature>
<dbReference type="InterPro" id="IPR017930">
    <property type="entry name" value="Myb_dom"/>
</dbReference>
<dbReference type="Gene3D" id="1.10.10.60">
    <property type="entry name" value="Homeodomain-like"/>
    <property type="match status" value="2"/>
</dbReference>
<dbReference type="InterPro" id="IPR009057">
    <property type="entry name" value="Homeodomain-like_sf"/>
</dbReference>
<dbReference type="CDD" id="cd00167">
    <property type="entry name" value="SANT"/>
    <property type="match status" value="2"/>
</dbReference>
<dbReference type="PROSITE" id="PS51294">
    <property type="entry name" value="HTH_MYB"/>
    <property type="match status" value="2"/>
</dbReference>
<evidence type="ECO:0000256" key="1">
    <source>
        <dbReference type="ARBA" id="ARBA00004123"/>
    </source>
</evidence>
<dbReference type="GO" id="GO:0005634">
    <property type="term" value="C:nucleus"/>
    <property type="evidence" value="ECO:0007669"/>
    <property type="project" value="UniProtKB-SubCell"/>
</dbReference>
<dbReference type="OrthoDB" id="2143914at2759"/>
<evidence type="ECO:0000256" key="7">
    <source>
        <dbReference type="SAM" id="MobiDB-lite"/>
    </source>
</evidence>
<feature type="region of interest" description="Disordered" evidence="7">
    <location>
        <begin position="1"/>
        <end position="20"/>
    </location>
</feature>
<evidence type="ECO:0000313" key="10">
    <source>
        <dbReference type="EMBL" id="KAG2599381.1"/>
    </source>
</evidence>
<feature type="domain" description="Myb-like" evidence="8">
    <location>
        <begin position="70"/>
        <end position="120"/>
    </location>
</feature>
<dbReference type="EMBL" id="CM029045">
    <property type="protein sequence ID" value="KAG2599381.1"/>
    <property type="molecule type" value="Genomic_DNA"/>
</dbReference>
<evidence type="ECO:0000259" key="9">
    <source>
        <dbReference type="PROSITE" id="PS51294"/>
    </source>
</evidence>
<dbReference type="PANTHER" id="PTHR45675:SF27">
    <property type="entry name" value="OS01G0637800 PROTEIN"/>
    <property type="match status" value="1"/>
</dbReference>
<comment type="subcellular location">
    <subcellularLocation>
        <location evidence="1">Nucleus</location>
    </subcellularLocation>
</comment>
<dbReference type="InterPro" id="IPR044676">
    <property type="entry name" value="EOBI/EOBII-like_plant"/>
</dbReference>
<feature type="domain" description="HTH myb-type" evidence="9">
    <location>
        <begin position="79"/>
        <end position="124"/>
    </location>
</feature>
<dbReference type="FunFam" id="1.10.10.60:FF:000011">
    <property type="entry name" value="Myb transcription factor"/>
    <property type="match status" value="1"/>
</dbReference>
<dbReference type="AlphaFoldDB" id="A0A8T0SLE7"/>
<feature type="domain" description="Myb-like" evidence="8">
    <location>
        <begin position="17"/>
        <end position="69"/>
    </location>
</feature>
<accession>A0A8T0SLE7</accession>
<organism evidence="10 11">
    <name type="scientific">Panicum virgatum</name>
    <name type="common">Blackwell switchgrass</name>
    <dbReference type="NCBI Taxonomy" id="38727"/>
    <lineage>
        <taxon>Eukaryota</taxon>
        <taxon>Viridiplantae</taxon>
        <taxon>Streptophyta</taxon>
        <taxon>Embryophyta</taxon>
        <taxon>Tracheophyta</taxon>
        <taxon>Spermatophyta</taxon>
        <taxon>Magnoliopsida</taxon>
        <taxon>Liliopsida</taxon>
        <taxon>Poales</taxon>
        <taxon>Poaceae</taxon>
        <taxon>PACMAD clade</taxon>
        <taxon>Panicoideae</taxon>
        <taxon>Panicodae</taxon>
        <taxon>Paniceae</taxon>
        <taxon>Panicinae</taxon>
        <taxon>Panicum</taxon>
        <taxon>Panicum sect. Hiantes</taxon>
    </lineage>
</organism>
<dbReference type="SMART" id="SM00717">
    <property type="entry name" value="SANT"/>
    <property type="match status" value="2"/>
</dbReference>
<keyword evidence="6" id="KW-0539">Nucleus</keyword>
<dbReference type="PROSITE" id="PS50090">
    <property type="entry name" value="MYB_LIKE"/>
    <property type="match status" value="2"/>
</dbReference>
<feature type="domain" description="HTH myb-type" evidence="9">
    <location>
        <begin position="17"/>
        <end position="73"/>
    </location>
</feature>
<evidence type="ECO:0000256" key="5">
    <source>
        <dbReference type="ARBA" id="ARBA00023163"/>
    </source>
</evidence>
<gene>
    <name evidence="10" type="ORF">PVAP13_5KG452200</name>
</gene>
<dbReference type="Pfam" id="PF00249">
    <property type="entry name" value="Myb_DNA-binding"/>
    <property type="match status" value="2"/>
</dbReference>
<dbReference type="Proteomes" id="UP000823388">
    <property type="component" value="Chromosome 5K"/>
</dbReference>
<dbReference type="SUPFAM" id="SSF46689">
    <property type="entry name" value="Homeodomain-like"/>
    <property type="match status" value="1"/>
</dbReference>
<dbReference type="GO" id="GO:0003700">
    <property type="term" value="F:DNA-binding transcription factor activity"/>
    <property type="evidence" value="ECO:0007669"/>
    <property type="project" value="InterPro"/>
</dbReference>
<dbReference type="InterPro" id="IPR001005">
    <property type="entry name" value="SANT/Myb"/>
</dbReference>
<dbReference type="GO" id="GO:0043565">
    <property type="term" value="F:sequence-specific DNA binding"/>
    <property type="evidence" value="ECO:0007669"/>
    <property type="project" value="InterPro"/>
</dbReference>
<comment type="caution">
    <text evidence="10">The sequence shown here is derived from an EMBL/GenBank/DDBJ whole genome shotgun (WGS) entry which is preliminary data.</text>
</comment>